<dbReference type="PANTHER" id="PTHR10110">
    <property type="entry name" value="SODIUM/HYDROGEN EXCHANGER"/>
    <property type="match status" value="1"/>
</dbReference>
<evidence type="ECO:0000256" key="4">
    <source>
        <dbReference type="ARBA" id="ARBA00022692"/>
    </source>
</evidence>
<keyword evidence="9" id="KW-0739">Sodium transport</keyword>
<name>A0A0B8R2N5_LACLL</name>
<accession>A0A0B8R2N5</accession>
<dbReference type="GO" id="GO:0005886">
    <property type="term" value="C:plasma membrane"/>
    <property type="evidence" value="ECO:0007669"/>
    <property type="project" value="UniProtKB-SubCell"/>
</dbReference>
<evidence type="ECO:0000259" key="11">
    <source>
        <dbReference type="Pfam" id="PF00999"/>
    </source>
</evidence>
<dbReference type="EMBL" id="BBSI01000040">
    <property type="protein sequence ID" value="GAM81433.1"/>
    <property type="molecule type" value="Genomic_DNA"/>
</dbReference>
<organism evidence="12 13">
    <name type="scientific">Lactococcus lactis subsp. lactis</name>
    <name type="common">Streptococcus lactis</name>
    <dbReference type="NCBI Taxonomy" id="1360"/>
    <lineage>
        <taxon>Bacteria</taxon>
        <taxon>Bacillati</taxon>
        <taxon>Bacillota</taxon>
        <taxon>Bacilli</taxon>
        <taxon>Lactobacillales</taxon>
        <taxon>Streptococcaceae</taxon>
        <taxon>Lactococcus</taxon>
    </lineage>
</organism>
<evidence type="ECO:0000313" key="13">
    <source>
        <dbReference type="Proteomes" id="UP000031847"/>
    </source>
</evidence>
<feature type="transmembrane region" description="Helical" evidence="10">
    <location>
        <begin position="43"/>
        <end position="61"/>
    </location>
</feature>
<evidence type="ECO:0000256" key="9">
    <source>
        <dbReference type="ARBA" id="ARBA00023201"/>
    </source>
</evidence>
<keyword evidence="7" id="KW-0406">Ion transport</keyword>
<proteinExistence type="predicted"/>
<keyword evidence="8 10" id="KW-0472">Membrane</keyword>
<feature type="transmembrane region" description="Helical" evidence="10">
    <location>
        <begin position="168"/>
        <end position="192"/>
    </location>
</feature>
<feature type="transmembrane region" description="Helical" evidence="10">
    <location>
        <begin position="400"/>
        <end position="422"/>
    </location>
</feature>
<dbReference type="InterPro" id="IPR006153">
    <property type="entry name" value="Cation/H_exchanger_TM"/>
</dbReference>
<feature type="transmembrane region" description="Helical" evidence="10">
    <location>
        <begin position="198"/>
        <end position="220"/>
    </location>
</feature>
<comment type="subcellular location">
    <subcellularLocation>
        <location evidence="1">Cell membrane</location>
        <topology evidence="1">Multi-pass membrane protein</topology>
    </subcellularLocation>
</comment>
<evidence type="ECO:0000313" key="12">
    <source>
        <dbReference type="EMBL" id="GAM81433.1"/>
    </source>
</evidence>
<reference evidence="12 13" key="1">
    <citation type="submission" date="2015-01" db="EMBL/GenBank/DDBJ databases">
        <title>Lactococcus lactis subsp.lactis JCM 5805 whole genome shotgun sequence.</title>
        <authorList>
            <person name="Fujii T."/>
            <person name="Tomita Y."/>
            <person name="Ikushima S."/>
            <person name="Fujiwara D."/>
        </authorList>
    </citation>
    <scope>NUCLEOTIDE SEQUENCE [LARGE SCALE GENOMIC DNA]</scope>
    <source>
        <strain evidence="12 13">JCM 5805</strain>
    </source>
</reference>
<feature type="transmembrane region" description="Helical" evidence="10">
    <location>
        <begin position="293"/>
        <end position="313"/>
    </location>
</feature>
<dbReference type="PANTHER" id="PTHR10110:SF86">
    <property type="entry name" value="SODIUM_HYDROGEN EXCHANGER 7"/>
    <property type="match status" value="1"/>
</dbReference>
<keyword evidence="6" id="KW-0915">Sodium</keyword>
<feature type="transmembrane region" description="Helical" evidence="10">
    <location>
        <begin position="16"/>
        <end position="36"/>
    </location>
</feature>
<evidence type="ECO:0000256" key="8">
    <source>
        <dbReference type="ARBA" id="ARBA00023136"/>
    </source>
</evidence>
<evidence type="ECO:0000256" key="7">
    <source>
        <dbReference type="ARBA" id="ARBA00023065"/>
    </source>
</evidence>
<dbReference type="GO" id="GO:0098719">
    <property type="term" value="P:sodium ion import across plasma membrane"/>
    <property type="evidence" value="ECO:0007669"/>
    <property type="project" value="TreeGrafter"/>
</dbReference>
<feature type="transmembrane region" description="Helical" evidence="10">
    <location>
        <begin position="124"/>
        <end position="147"/>
    </location>
</feature>
<keyword evidence="5 10" id="KW-1133">Transmembrane helix</keyword>
<evidence type="ECO:0000256" key="5">
    <source>
        <dbReference type="ARBA" id="ARBA00022989"/>
    </source>
</evidence>
<evidence type="ECO:0000256" key="3">
    <source>
        <dbReference type="ARBA" id="ARBA00022475"/>
    </source>
</evidence>
<sequence length="695" mass="77896">MYFLALISQLHRKDSMLHIIFYVIVFLLVLVFSNVLNKVFPKLALPLIQVVLGLILGFFGADEVLHVAPEFFLGFIIAPLLFRESEEADVKHILKHSKIILVLIFPLVFITTLGLGLISNWIYMGLPLAACFALGASLAPTDAVAVGALSKNFSFPRRVMSVLQGEGLLNDASGIISFQIALVALVTGYFSFPDATMKLVISALGGAAIGFTLIYIKGLVLRLLEDVDARDVSGYLLLELVVPLAAFLISEELHVSGIIAAVVAGVMSANGLKRTTLFDAQVEKLKSTIWDTLTFILNSFVFLFLGIELYQLVVPLLVDPVYSSALLIVLALALTAGLFALRFIVIAFYYWLRSLKQKQPFSAYWNDVFLLTFAGSKGTVSIATILLVPRTVDVQPVLVFLAAAVTGLSFLVGMFILPFFAVKKVSKVNNISKIAILSEVVDELHHDMKSAKNPQGYDIAIDAYQERIQQLIIEQESTDMAIDYNDLQLLIIRIESEGLEVALRENKISMYTYRTYQRYIRSLETSIVHSLVSSIQFVYVIALRAFHLLTSRVLHVDFYFKKTKAAMETTRDEITELYFNNTELILQALDNLNGVFDEQLLNFLQSERLRTSEIVATGGHISRMMNKAQPNNITEMMRAYYLERKVIFEHELSGAITAREAKDMRLNVNILEDYSLASNHHTLLFDFLERRKNKN</sequence>
<dbReference type="GO" id="GO:0051453">
    <property type="term" value="P:regulation of intracellular pH"/>
    <property type="evidence" value="ECO:0007669"/>
    <property type="project" value="TreeGrafter"/>
</dbReference>
<dbReference type="Proteomes" id="UP000031847">
    <property type="component" value="Unassembled WGS sequence"/>
</dbReference>
<dbReference type="Gene3D" id="6.10.140.1330">
    <property type="match status" value="1"/>
</dbReference>
<comment type="caution">
    <text evidence="12">The sequence shown here is derived from an EMBL/GenBank/DDBJ whole genome shotgun (WGS) entry which is preliminary data.</text>
</comment>
<dbReference type="InterPro" id="IPR018422">
    <property type="entry name" value="Cation/H_exchanger_CPA1"/>
</dbReference>
<feature type="transmembrane region" description="Helical" evidence="10">
    <location>
        <begin position="255"/>
        <end position="272"/>
    </location>
</feature>
<evidence type="ECO:0000256" key="6">
    <source>
        <dbReference type="ARBA" id="ARBA00023053"/>
    </source>
</evidence>
<keyword evidence="4 10" id="KW-0812">Transmembrane</keyword>
<dbReference type="Pfam" id="PF00999">
    <property type="entry name" value="Na_H_Exchanger"/>
    <property type="match status" value="1"/>
</dbReference>
<feature type="transmembrane region" description="Helical" evidence="10">
    <location>
        <begin position="364"/>
        <end position="388"/>
    </location>
</feature>
<keyword evidence="3" id="KW-1003">Cell membrane</keyword>
<dbReference type="GO" id="GO:0015386">
    <property type="term" value="F:potassium:proton antiporter activity"/>
    <property type="evidence" value="ECO:0007669"/>
    <property type="project" value="TreeGrafter"/>
</dbReference>
<protein>
    <submittedName>
        <fullName evidence="12">NhaP-type Na+/H+ and K+/H+ antiporters</fullName>
    </submittedName>
</protein>
<gene>
    <name evidence="12" type="ORF">JCM5805K_2557</name>
</gene>
<dbReference type="AlphaFoldDB" id="A0A0B8R2N5"/>
<evidence type="ECO:0000256" key="2">
    <source>
        <dbReference type="ARBA" id="ARBA00022448"/>
    </source>
</evidence>
<dbReference type="GO" id="GO:0015385">
    <property type="term" value="F:sodium:proton antiporter activity"/>
    <property type="evidence" value="ECO:0007669"/>
    <property type="project" value="InterPro"/>
</dbReference>
<keyword evidence="2" id="KW-0813">Transport</keyword>
<feature type="transmembrane region" description="Helical" evidence="10">
    <location>
        <begin position="99"/>
        <end position="118"/>
    </location>
</feature>
<evidence type="ECO:0000256" key="1">
    <source>
        <dbReference type="ARBA" id="ARBA00004651"/>
    </source>
</evidence>
<feature type="transmembrane region" description="Helical" evidence="10">
    <location>
        <begin position="325"/>
        <end position="352"/>
    </location>
</feature>
<evidence type="ECO:0000256" key="10">
    <source>
        <dbReference type="SAM" id="Phobius"/>
    </source>
</evidence>
<feature type="domain" description="Cation/H+ exchanger transmembrane" evidence="11">
    <location>
        <begin position="33"/>
        <end position="420"/>
    </location>
</feature>